<dbReference type="InterPro" id="IPR026516">
    <property type="entry name" value="THAP1/10"/>
</dbReference>
<dbReference type="GO" id="GO:0008270">
    <property type="term" value="F:zinc ion binding"/>
    <property type="evidence" value="ECO:0007669"/>
    <property type="project" value="UniProtKB-KW"/>
</dbReference>
<dbReference type="Gene3D" id="6.20.210.20">
    <property type="entry name" value="THAP domain"/>
    <property type="match status" value="1"/>
</dbReference>
<keyword evidence="6" id="KW-0131">Cell cycle</keyword>
<keyword evidence="2 5" id="KW-0863">Zinc-finger</keyword>
<evidence type="ECO:0000313" key="9">
    <source>
        <dbReference type="EMBL" id="ROI15960.1"/>
    </source>
</evidence>
<dbReference type="OrthoDB" id="7331812at2759"/>
<dbReference type="GO" id="GO:0005654">
    <property type="term" value="C:nucleoplasm"/>
    <property type="evidence" value="ECO:0007669"/>
    <property type="project" value="UniProtKB-SubCell"/>
</dbReference>
<evidence type="ECO:0000256" key="2">
    <source>
        <dbReference type="ARBA" id="ARBA00022771"/>
    </source>
</evidence>
<proteinExistence type="inferred from homology"/>
<dbReference type="GO" id="GO:0043565">
    <property type="term" value="F:sequence-specific DNA binding"/>
    <property type="evidence" value="ECO:0007669"/>
    <property type="project" value="UniProtKB-UniRule"/>
</dbReference>
<evidence type="ECO:0000256" key="6">
    <source>
        <dbReference type="RuleBase" id="RU369073"/>
    </source>
</evidence>
<dbReference type="AlphaFoldDB" id="A0A3N0XF60"/>
<keyword evidence="1" id="KW-0479">Metal-binding</keyword>
<accession>A0A3N0XF60</accession>
<keyword evidence="3" id="KW-0862">Zinc</keyword>
<comment type="subcellular location">
    <subcellularLocation>
        <location evidence="6">Nucleus</location>
        <location evidence="6">Nucleoplasm</location>
    </subcellularLocation>
</comment>
<dbReference type="PANTHER" id="PTHR46600">
    <property type="entry name" value="THAP DOMAIN-CONTAINING"/>
    <property type="match status" value="1"/>
</dbReference>
<comment type="similarity">
    <text evidence="6">Belongs to the THAP1 family.</text>
</comment>
<evidence type="ECO:0000256" key="4">
    <source>
        <dbReference type="ARBA" id="ARBA00023125"/>
    </source>
</evidence>
<gene>
    <name evidence="9" type="ORF">DPX16_14172</name>
</gene>
<keyword evidence="10" id="KW-1185">Reference proteome</keyword>
<dbReference type="PROSITE" id="PS50950">
    <property type="entry name" value="ZF_THAP"/>
    <property type="match status" value="1"/>
</dbReference>
<sequence length="182" mass="20419">MVITCIVKGCDNKEKVYSAVMFHRIPTHHIQRRAWLAALNKNPKTPLMTLKKWRVCSEHFTPEDYTCTGTRLKDEATPTIFKSLTQQSGSSPNAFANSTGGKSHVGSIDGNEREEERERGPVRGLFTSEDITAPSQSAPEQLLWSHESNLIRLHCLPSADCFLIIPVTSSLPYPSDYHLRLP</sequence>
<reference evidence="9 10" key="1">
    <citation type="submission" date="2018-10" db="EMBL/GenBank/DDBJ databases">
        <title>Genome assembly for a Yunnan-Guizhou Plateau 3E fish, Anabarilius grahami (Regan), and its evolutionary and genetic applications.</title>
        <authorList>
            <person name="Jiang W."/>
        </authorList>
    </citation>
    <scope>NUCLEOTIDE SEQUENCE [LARGE SCALE GENOMIC DNA]</scope>
    <source>
        <strain evidence="9">AG-KIZ</strain>
        <tissue evidence="9">Muscle</tissue>
    </source>
</reference>
<evidence type="ECO:0000256" key="1">
    <source>
        <dbReference type="ARBA" id="ARBA00022723"/>
    </source>
</evidence>
<evidence type="ECO:0000256" key="3">
    <source>
        <dbReference type="ARBA" id="ARBA00022833"/>
    </source>
</evidence>
<feature type="compositionally biased region" description="Polar residues" evidence="7">
    <location>
        <begin position="84"/>
        <end position="101"/>
    </location>
</feature>
<dbReference type="GO" id="GO:0001935">
    <property type="term" value="P:endothelial cell proliferation"/>
    <property type="evidence" value="ECO:0007669"/>
    <property type="project" value="UniProtKB-UniRule"/>
</dbReference>
<dbReference type="SUPFAM" id="SSF57716">
    <property type="entry name" value="Glucocorticoid receptor-like (DNA-binding domain)"/>
    <property type="match status" value="1"/>
</dbReference>
<dbReference type="EMBL" id="RJVU01075617">
    <property type="protein sequence ID" value="ROI15960.1"/>
    <property type="molecule type" value="Genomic_DNA"/>
</dbReference>
<comment type="caution">
    <text evidence="9">The sequence shown here is derived from an EMBL/GenBank/DDBJ whole genome shotgun (WGS) entry which is preliminary data.</text>
</comment>
<dbReference type="PANTHER" id="PTHR46600:SF11">
    <property type="entry name" value="THAP DOMAIN-CONTAINING PROTEIN 10"/>
    <property type="match status" value="1"/>
</dbReference>
<evidence type="ECO:0000259" key="8">
    <source>
        <dbReference type="PROSITE" id="PS50950"/>
    </source>
</evidence>
<dbReference type="InterPro" id="IPR006612">
    <property type="entry name" value="THAP_Znf"/>
</dbReference>
<keyword evidence="6" id="KW-0805">Transcription regulation</keyword>
<keyword evidence="4 5" id="KW-0238">DNA-binding</keyword>
<evidence type="ECO:0000256" key="5">
    <source>
        <dbReference type="PROSITE-ProRule" id="PRU00309"/>
    </source>
</evidence>
<dbReference type="Proteomes" id="UP000281406">
    <property type="component" value="Unassembled WGS sequence"/>
</dbReference>
<dbReference type="Pfam" id="PF05485">
    <property type="entry name" value="THAP"/>
    <property type="match status" value="1"/>
</dbReference>
<evidence type="ECO:0000313" key="10">
    <source>
        <dbReference type="Proteomes" id="UP000281406"/>
    </source>
</evidence>
<dbReference type="InterPro" id="IPR038441">
    <property type="entry name" value="THAP_Znf_sf"/>
</dbReference>
<keyword evidence="6" id="KW-0539">Nucleus</keyword>
<dbReference type="SMART" id="SM00980">
    <property type="entry name" value="THAP"/>
    <property type="match status" value="1"/>
</dbReference>
<comment type="function">
    <text evidence="6">DNA-binding transcription regulator that regulates endothelial cell proliferation and G1/S cell-cycle progression. Specifically binds the 5'-[AT]NTNN[GT]GGCA[AGT]-3' core DNA sequence and acts by modulating expression of pRB-E2F cell-cycle target genes.</text>
</comment>
<organism evidence="9 10">
    <name type="scientific">Anabarilius grahami</name>
    <name type="common">Kanglang fish</name>
    <name type="synonym">Barilius grahami</name>
    <dbReference type="NCBI Taxonomy" id="495550"/>
    <lineage>
        <taxon>Eukaryota</taxon>
        <taxon>Metazoa</taxon>
        <taxon>Chordata</taxon>
        <taxon>Craniata</taxon>
        <taxon>Vertebrata</taxon>
        <taxon>Euteleostomi</taxon>
        <taxon>Actinopterygii</taxon>
        <taxon>Neopterygii</taxon>
        <taxon>Teleostei</taxon>
        <taxon>Ostariophysi</taxon>
        <taxon>Cypriniformes</taxon>
        <taxon>Xenocyprididae</taxon>
        <taxon>Xenocypridinae</taxon>
        <taxon>Xenocypridinae incertae sedis</taxon>
        <taxon>Anabarilius</taxon>
    </lineage>
</organism>
<feature type="domain" description="THAP-type" evidence="8">
    <location>
        <begin position="1"/>
        <end position="81"/>
    </location>
</feature>
<evidence type="ECO:0000256" key="7">
    <source>
        <dbReference type="SAM" id="MobiDB-lite"/>
    </source>
</evidence>
<name>A0A3N0XF60_ANAGA</name>
<keyword evidence="6" id="KW-0175">Coiled coil</keyword>
<protein>
    <recommendedName>
        <fullName evidence="6">THAP domain-containing protein 1</fullName>
    </recommendedName>
</protein>
<dbReference type="GO" id="GO:0003700">
    <property type="term" value="F:DNA-binding transcription factor activity"/>
    <property type="evidence" value="ECO:0007669"/>
    <property type="project" value="UniProtKB-UniRule"/>
</dbReference>
<feature type="compositionally biased region" description="Basic and acidic residues" evidence="7">
    <location>
        <begin position="110"/>
        <end position="121"/>
    </location>
</feature>
<feature type="region of interest" description="Disordered" evidence="7">
    <location>
        <begin position="84"/>
        <end position="131"/>
    </location>
</feature>
<keyword evidence="6" id="KW-0804">Transcription</keyword>
<dbReference type="SMART" id="SM00692">
    <property type="entry name" value="DM3"/>
    <property type="match status" value="1"/>
</dbReference>